<evidence type="ECO:0000313" key="4">
    <source>
        <dbReference type="Proteomes" id="UP001329825"/>
    </source>
</evidence>
<sequence>MFPTTSRNRSYRRTVNAAKAYQHESPPTTLDKDNEGQIEGEGEGGGDSCYGVKSVSSWGEQSQSDISPTLSNQDMHKGQDDANNDDDDEEEEEDSSTPEGGDGLVTSQVGLGLGINPPIALASGPIYPESGGSIEKVDINHTTTQPISPSRPIHTRLEQRIIPPSPEDTVHPLDHSPSHPPSSINNAGLHEEMIGYGSSREREHQLTLEHITRSFDTSSSSPSRSPYLQHSEPSSPASFTSMPSYVASLSSLSRTSSISPLGMGDYPHHHHHNHHHLSEDGNEDELVLPTLSLPSESLSLHMSLSKWTESPEGALGVILLGSREEVEKTLRKIREKEHLVEIKGGVVGIVRNGKVQLRIITGLRDAHQVRNRMLHLYNVLNGLLHPQLGDDTNSQTELRRLVEGYVGRSDWVHAVISLENTADTQSLRDLLPTIISVASKPASQVREANDPEYNEEVPYSRRGEVEPTPKPSFEASGYFAPRVQSPSSSSSRDSSPSSNRSAETDQSVNQILQLLDHQNEHSRRSIDSFLSFRCRVRSEAPQDISQEQYIDTTGYEHTGGQRTMTSSMTSASSGVGAMPTVARAQGGGEWEANLSRRIAQRRESETKSKATRERSNNGNNLNLRGRGRAAAGTGLSGQYQKPKRKRSMDKFGSGLSKPNTREGLEKDCLPPLFPTSKSNARSPKSISEKGLGVRGLIERTFKGMRQWRWSPGWKGLLVVSFVVAVGLGCLVSKRTF</sequence>
<dbReference type="Proteomes" id="UP001329825">
    <property type="component" value="Chromosome 7"/>
</dbReference>
<dbReference type="EMBL" id="CP141887">
    <property type="protein sequence ID" value="WRT68270.1"/>
    <property type="molecule type" value="Genomic_DNA"/>
</dbReference>
<proteinExistence type="predicted"/>
<feature type="compositionally biased region" description="Low complexity" evidence="1">
    <location>
        <begin position="485"/>
        <end position="501"/>
    </location>
</feature>
<feature type="compositionally biased region" description="Low complexity" evidence="1">
    <location>
        <begin position="616"/>
        <end position="633"/>
    </location>
</feature>
<feature type="compositionally biased region" description="Low complexity" evidence="1">
    <location>
        <begin position="563"/>
        <end position="576"/>
    </location>
</feature>
<protein>
    <recommendedName>
        <fullName evidence="5">K Homology domain-containing protein</fullName>
    </recommendedName>
</protein>
<keyword evidence="2" id="KW-0812">Transmembrane</keyword>
<feature type="region of interest" description="Disordered" evidence="1">
    <location>
        <begin position="555"/>
        <end position="576"/>
    </location>
</feature>
<feature type="region of interest" description="Disordered" evidence="1">
    <location>
        <begin position="441"/>
        <end position="506"/>
    </location>
</feature>
<dbReference type="RefSeq" id="XP_062793010.1">
    <property type="nucleotide sequence ID" value="XM_062936959.1"/>
</dbReference>
<organism evidence="3 4">
    <name type="scientific">Kwoniella shivajii</name>
    <dbReference type="NCBI Taxonomy" id="564305"/>
    <lineage>
        <taxon>Eukaryota</taxon>
        <taxon>Fungi</taxon>
        <taxon>Dikarya</taxon>
        <taxon>Basidiomycota</taxon>
        <taxon>Agaricomycotina</taxon>
        <taxon>Tremellomycetes</taxon>
        <taxon>Tremellales</taxon>
        <taxon>Cryptococcaceae</taxon>
        <taxon>Kwoniella</taxon>
    </lineage>
</organism>
<feature type="compositionally biased region" description="Acidic residues" evidence="1">
    <location>
        <begin position="82"/>
        <end position="96"/>
    </location>
</feature>
<dbReference type="GeneID" id="87957377"/>
<evidence type="ECO:0000256" key="1">
    <source>
        <dbReference type="SAM" id="MobiDB-lite"/>
    </source>
</evidence>
<keyword evidence="2" id="KW-1133">Transmembrane helix</keyword>
<keyword evidence="4" id="KW-1185">Reference proteome</keyword>
<gene>
    <name evidence="3" type="ORF">IL334_005246</name>
</gene>
<feature type="compositionally biased region" description="Polar residues" evidence="1">
    <location>
        <begin position="54"/>
        <end position="73"/>
    </location>
</feature>
<evidence type="ECO:0000313" key="3">
    <source>
        <dbReference type="EMBL" id="WRT68270.1"/>
    </source>
</evidence>
<feature type="region of interest" description="Disordered" evidence="1">
    <location>
        <begin position="599"/>
        <end position="686"/>
    </location>
</feature>
<feature type="compositionally biased region" description="Polar residues" evidence="1">
    <location>
        <begin position="675"/>
        <end position="685"/>
    </location>
</feature>
<feature type="region of interest" description="Disordered" evidence="1">
    <location>
        <begin position="1"/>
        <end position="110"/>
    </location>
</feature>
<evidence type="ECO:0008006" key="5">
    <source>
        <dbReference type="Google" id="ProtNLM"/>
    </source>
</evidence>
<feature type="compositionally biased region" description="Basic and acidic residues" evidence="1">
    <location>
        <begin position="600"/>
        <end position="615"/>
    </location>
</feature>
<evidence type="ECO:0000256" key="2">
    <source>
        <dbReference type="SAM" id="Phobius"/>
    </source>
</evidence>
<feature type="region of interest" description="Disordered" evidence="1">
    <location>
        <begin position="213"/>
        <end position="239"/>
    </location>
</feature>
<feature type="compositionally biased region" description="Basic and acidic residues" evidence="1">
    <location>
        <begin position="659"/>
        <end position="668"/>
    </location>
</feature>
<feature type="compositionally biased region" description="Basic and acidic residues" evidence="1">
    <location>
        <begin position="458"/>
        <end position="467"/>
    </location>
</feature>
<feature type="region of interest" description="Disordered" evidence="1">
    <location>
        <begin position="260"/>
        <end position="284"/>
    </location>
</feature>
<accession>A0ABZ1D4E2</accession>
<feature type="transmembrane region" description="Helical" evidence="2">
    <location>
        <begin position="712"/>
        <end position="731"/>
    </location>
</feature>
<feature type="compositionally biased region" description="Low complexity" evidence="1">
    <location>
        <begin position="214"/>
        <end position="226"/>
    </location>
</feature>
<keyword evidence="2" id="KW-0472">Membrane</keyword>
<name>A0ABZ1D4E2_9TREE</name>
<reference evidence="3 4" key="1">
    <citation type="submission" date="2024-01" db="EMBL/GenBank/DDBJ databases">
        <title>Comparative genomics of Cryptococcus and Kwoniella reveals pathogenesis evolution and contrasting modes of karyotype evolution via chromosome fusion or intercentromeric recombination.</title>
        <authorList>
            <person name="Coelho M.A."/>
            <person name="David-Palma M."/>
            <person name="Shea T."/>
            <person name="Bowers K."/>
            <person name="McGinley-Smith S."/>
            <person name="Mohammad A.W."/>
            <person name="Gnirke A."/>
            <person name="Yurkov A.M."/>
            <person name="Nowrousian M."/>
            <person name="Sun S."/>
            <person name="Cuomo C.A."/>
            <person name="Heitman J."/>
        </authorList>
    </citation>
    <scope>NUCLEOTIDE SEQUENCE [LARGE SCALE GENOMIC DNA]</scope>
    <source>
        <strain evidence="3">CBS 11374</strain>
    </source>
</reference>